<dbReference type="InterPro" id="IPR038185">
    <property type="entry name" value="MyTH4_dom_sf"/>
</dbReference>
<dbReference type="PANTHER" id="PTHR22692:SF24">
    <property type="entry name" value="MYOSIN VIIB"/>
    <property type="match status" value="1"/>
</dbReference>
<evidence type="ECO:0000259" key="1">
    <source>
        <dbReference type="PROSITE" id="PS51016"/>
    </source>
</evidence>
<name>A0ABV0ZUL7_9TELE</name>
<evidence type="ECO:0000313" key="2">
    <source>
        <dbReference type="EMBL" id="MEQ2309939.1"/>
    </source>
</evidence>
<evidence type="ECO:0000313" key="3">
    <source>
        <dbReference type="Proteomes" id="UP001469553"/>
    </source>
</evidence>
<reference evidence="2 3" key="1">
    <citation type="submission" date="2021-06" db="EMBL/GenBank/DDBJ databases">
        <authorList>
            <person name="Palmer J.M."/>
        </authorList>
    </citation>
    <scope>NUCLEOTIDE SEQUENCE [LARGE SCALE GENOMIC DNA]</scope>
    <source>
        <strain evidence="2 3">AS_MEX2019</strain>
        <tissue evidence="2">Muscle</tissue>
    </source>
</reference>
<dbReference type="InterPro" id="IPR000857">
    <property type="entry name" value="MyTH4_dom"/>
</dbReference>
<dbReference type="SMART" id="SM00139">
    <property type="entry name" value="MyTH4"/>
    <property type="match status" value="1"/>
</dbReference>
<dbReference type="PANTHER" id="PTHR22692">
    <property type="entry name" value="MYOSIN VII, XV"/>
    <property type="match status" value="1"/>
</dbReference>
<dbReference type="Gene3D" id="1.25.40.530">
    <property type="entry name" value="MyTH4 domain"/>
    <property type="match status" value="1"/>
</dbReference>
<organism evidence="2 3">
    <name type="scientific">Ameca splendens</name>
    <dbReference type="NCBI Taxonomy" id="208324"/>
    <lineage>
        <taxon>Eukaryota</taxon>
        <taxon>Metazoa</taxon>
        <taxon>Chordata</taxon>
        <taxon>Craniata</taxon>
        <taxon>Vertebrata</taxon>
        <taxon>Euteleostomi</taxon>
        <taxon>Actinopterygii</taxon>
        <taxon>Neopterygii</taxon>
        <taxon>Teleostei</taxon>
        <taxon>Neoteleostei</taxon>
        <taxon>Acanthomorphata</taxon>
        <taxon>Ovalentaria</taxon>
        <taxon>Atherinomorphae</taxon>
        <taxon>Cyprinodontiformes</taxon>
        <taxon>Goodeidae</taxon>
        <taxon>Ameca</taxon>
    </lineage>
</organism>
<comment type="caution">
    <text evidence="2">The sequence shown here is derived from an EMBL/GenBank/DDBJ whole genome shotgun (WGS) entry which is preliminary data.</text>
</comment>
<dbReference type="PROSITE" id="PS51016">
    <property type="entry name" value="MYTH4"/>
    <property type="match status" value="1"/>
</dbReference>
<feature type="non-terminal residue" evidence="2">
    <location>
        <position position="98"/>
    </location>
</feature>
<dbReference type="InterPro" id="IPR051567">
    <property type="entry name" value="Unconventional_Myosin_ATPase"/>
</dbReference>
<gene>
    <name evidence="2" type="primary">MYO7A_1</name>
    <name evidence="2" type="ORF">AMECASPLE_003751</name>
</gene>
<sequence>MGDYPIKQSRSPVELTDQIFGPATKYVELQDEIYCQIMRQMTTNSSRLSVARGWQLLWLCSGLFPPGPKLIKHTQRYLESRPRDPLAAGCLQRLQDFS</sequence>
<protein>
    <submittedName>
        <fullName evidence="2">Unconventional myosin-VIIa</fullName>
    </submittedName>
</protein>
<feature type="domain" description="MyTH4" evidence="1">
    <location>
        <begin position="1"/>
        <end position="98"/>
    </location>
</feature>
<dbReference type="Pfam" id="PF00784">
    <property type="entry name" value="MyTH4"/>
    <property type="match status" value="1"/>
</dbReference>
<keyword evidence="3" id="KW-1185">Reference proteome</keyword>
<proteinExistence type="predicted"/>
<accession>A0ABV0ZUL7</accession>
<dbReference type="Proteomes" id="UP001469553">
    <property type="component" value="Unassembled WGS sequence"/>
</dbReference>
<dbReference type="EMBL" id="JAHRIP010075388">
    <property type="protein sequence ID" value="MEQ2309939.1"/>
    <property type="molecule type" value="Genomic_DNA"/>
</dbReference>